<dbReference type="Gene3D" id="1.10.10.60">
    <property type="entry name" value="Homeodomain-like"/>
    <property type="match status" value="1"/>
</dbReference>
<feature type="domain" description="HTH araC/xylS-type" evidence="4">
    <location>
        <begin position="174"/>
        <end position="272"/>
    </location>
</feature>
<dbReference type="OrthoDB" id="1007667at2"/>
<sequence>MNGEKESVILFESSVNVRFPDDFLGRYHTHLYCHSGSMAFVFNDKPYVCKAGEFVFWFAESKLTNLAYSKNFKSTVLLVEKEFLFENIPDQSRGIDATLHSKEYPVLHLGDKKDKHRVLSNFQLLYDKSQQKKHLFYHEVLKFQMRLFILEMWHTFANEIENRKRTVQSGTLYERFAQLVQEHCKKEREVRFYAQQLHITPKYLNYICKTTSGITASEWIKRYVRERLELLLQNTQLNIAEIADNMGFSSRSFFTRYVKKVLGVTPSEYRNRLR</sequence>
<name>A0A1M7IV54_9BACT</name>
<dbReference type="InterPro" id="IPR018060">
    <property type="entry name" value="HTH_AraC"/>
</dbReference>
<evidence type="ECO:0000256" key="2">
    <source>
        <dbReference type="ARBA" id="ARBA00023125"/>
    </source>
</evidence>
<dbReference type="EMBL" id="FRCY01000001">
    <property type="protein sequence ID" value="SHM44634.1"/>
    <property type="molecule type" value="Genomic_DNA"/>
</dbReference>
<reference evidence="5 6" key="1">
    <citation type="submission" date="2016-11" db="EMBL/GenBank/DDBJ databases">
        <authorList>
            <person name="Jaros S."/>
            <person name="Januszkiewicz K."/>
            <person name="Wedrychowicz H."/>
        </authorList>
    </citation>
    <scope>NUCLEOTIDE SEQUENCE [LARGE SCALE GENOMIC DNA]</scope>
    <source>
        <strain evidence="5 6">CGMCC 1.6102</strain>
    </source>
</reference>
<protein>
    <submittedName>
        <fullName evidence="5">AraC-type DNA-binding protein</fullName>
    </submittedName>
</protein>
<dbReference type="Proteomes" id="UP000184513">
    <property type="component" value="Unassembled WGS sequence"/>
</dbReference>
<dbReference type="InterPro" id="IPR009057">
    <property type="entry name" value="Homeodomain-like_sf"/>
</dbReference>
<evidence type="ECO:0000259" key="4">
    <source>
        <dbReference type="PROSITE" id="PS01124"/>
    </source>
</evidence>
<dbReference type="SMART" id="SM00342">
    <property type="entry name" value="HTH_ARAC"/>
    <property type="match status" value="1"/>
</dbReference>
<dbReference type="PANTHER" id="PTHR43280:SF32">
    <property type="entry name" value="TRANSCRIPTIONAL REGULATORY PROTEIN"/>
    <property type="match status" value="1"/>
</dbReference>
<accession>A0A1M7IV54</accession>
<dbReference type="PROSITE" id="PS01124">
    <property type="entry name" value="HTH_ARAC_FAMILY_2"/>
    <property type="match status" value="1"/>
</dbReference>
<gene>
    <name evidence="5" type="ORF">SAMN04488057_101478</name>
</gene>
<dbReference type="STRING" id="388280.SAMN04488057_101478"/>
<keyword evidence="3" id="KW-0804">Transcription</keyword>
<dbReference type="GO" id="GO:0003700">
    <property type="term" value="F:DNA-binding transcription factor activity"/>
    <property type="evidence" value="ECO:0007669"/>
    <property type="project" value="InterPro"/>
</dbReference>
<keyword evidence="2 5" id="KW-0238">DNA-binding</keyword>
<dbReference type="InterPro" id="IPR020449">
    <property type="entry name" value="Tscrpt_reg_AraC-type_HTH"/>
</dbReference>
<evidence type="ECO:0000313" key="6">
    <source>
        <dbReference type="Proteomes" id="UP000184513"/>
    </source>
</evidence>
<dbReference type="GO" id="GO:0043565">
    <property type="term" value="F:sequence-specific DNA binding"/>
    <property type="evidence" value="ECO:0007669"/>
    <property type="project" value="InterPro"/>
</dbReference>
<evidence type="ECO:0000313" key="5">
    <source>
        <dbReference type="EMBL" id="SHM44634.1"/>
    </source>
</evidence>
<dbReference type="PANTHER" id="PTHR43280">
    <property type="entry name" value="ARAC-FAMILY TRANSCRIPTIONAL REGULATOR"/>
    <property type="match status" value="1"/>
</dbReference>
<proteinExistence type="predicted"/>
<evidence type="ECO:0000256" key="3">
    <source>
        <dbReference type="ARBA" id="ARBA00023163"/>
    </source>
</evidence>
<evidence type="ECO:0000256" key="1">
    <source>
        <dbReference type="ARBA" id="ARBA00023015"/>
    </source>
</evidence>
<dbReference type="AlphaFoldDB" id="A0A1M7IV54"/>
<keyword evidence="1" id="KW-0805">Transcription regulation</keyword>
<keyword evidence="6" id="KW-1185">Reference proteome</keyword>
<dbReference type="PRINTS" id="PR00032">
    <property type="entry name" value="HTHARAC"/>
</dbReference>
<organism evidence="5 6">
    <name type="scientific">Cyclobacterium lianum</name>
    <dbReference type="NCBI Taxonomy" id="388280"/>
    <lineage>
        <taxon>Bacteria</taxon>
        <taxon>Pseudomonadati</taxon>
        <taxon>Bacteroidota</taxon>
        <taxon>Cytophagia</taxon>
        <taxon>Cytophagales</taxon>
        <taxon>Cyclobacteriaceae</taxon>
        <taxon>Cyclobacterium</taxon>
    </lineage>
</organism>
<dbReference type="Pfam" id="PF12833">
    <property type="entry name" value="HTH_18"/>
    <property type="match status" value="1"/>
</dbReference>
<dbReference type="SUPFAM" id="SSF46689">
    <property type="entry name" value="Homeodomain-like"/>
    <property type="match status" value="1"/>
</dbReference>